<dbReference type="Pfam" id="PF03739">
    <property type="entry name" value="LptF_LptG"/>
    <property type="match status" value="1"/>
</dbReference>
<dbReference type="RefSeq" id="WP_302243718.1">
    <property type="nucleotide sequence ID" value="NZ_JAULJQ010000002.1"/>
</dbReference>
<protein>
    <submittedName>
        <fullName evidence="7">LptF/LptG family permease</fullName>
    </submittedName>
</protein>
<comment type="subcellular location">
    <subcellularLocation>
        <location evidence="1">Cell membrane</location>
        <topology evidence="1">Multi-pass membrane protein</topology>
    </subcellularLocation>
</comment>
<name>A0ABT8T5M1_9BACT</name>
<feature type="transmembrane region" description="Helical" evidence="6">
    <location>
        <begin position="333"/>
        <end position="350"/>
    </location>
</feature>
<evidence type="ECO:0000256" key="6">
    <source>
        <dbReference type="SAM" id="Phobius"/>
    </source>
</evidence>
<keyword evidence="5 6" id="KW-0472">Membrane</keyword>
<dbReference type="Proteomes" id="UP001171111">
    <property type="component" value="Unassembled WGS sequence"/>
</dbReference>
<reference evidence="7 8" key="1">
    <citation type="submission" date="2023-06" db="EMBL/GenBank/DDBJ databases">
        <title>Campylobacter magnum sp. nov., isolated from cecal contents of domestic pigs (Sus scrofa domesticus).</title>
        <authorList>
            <person name="Papic B."/>
            <person name="Gruntar I."/>
        </authorList>
    </citation>
    <scope>NUCLEOTIDE SEQUENCE [LARGE SCALE GENOMIC DNA]</scope>
    <source>
        <strain evidence="8">34484-21</strain>
    </source>
</reference>
<feature type="transmembrane region" description="Helical" evidence="6">
    <location>
        <begin position="301"/>
        <end position="321"/>
    </location>
</feature>
<keyword evidence="4 6" id="KW-1133">Transmembrane helix</keyword>
<evidence type="ECO:0000256" key="5">
    <source>
        <dbReference type="ARBA" id="ARBA00023136"/>
    </source>
</evidence>
<keyword evidence="3 6" id="KW-0812">Transmembrane</keyword>
<feature type="transmembrane region" description="Helical" evidence="6">
    <location>
        <begin position="99"/>
        <end position="121"/>
    </location>
</feature>
<evidence type="ECO:0000313" key="8">
    <source>
        <dbReference type="Proteomes" id="UP001171111"/>
    </source>
</evidence>
<dbReference type="PANTHER" id="PTHR33529">
    <property type="entry name" value="SLR0882 PROTEIN-RELATED"/>
    <property type="match status" value="1"/>
</dbReference>
<evidence type="ECO:0000256" key="3">
    <source>
        <dbReference type="ARBA" id="ARBA00022692"/>
    </source>
</evidence>
<accession>A0ABT8T5M1</accession>
<evidence type="ECO:0000256" key="1">
    <source>
        <dbReference type="ARBA" id="ARBA00004651"/>
    </source>
</evidence>
<gene>
    <name evidence="7" type="ORF">Q2362_02390</name>
</gene>
<keyword evidence="2" id="KW-1003">Cell membrane</keyword>
<evidence type="ECO:0000256" key="4">
    <source>
        <dbReference type="ARBA" id="ARBA00022989"/>
    </source>
</evidence>
<organism evidence="7 8">
    <name type="scientific">Campylobacter magnus</name>
    <dbReference type="NCBI Taxonomy" id="3026462"/>
    <lineage>
        <taxon>Bacteria</taxon>
        <taxon>Pseudomonadati</taxon>
        <taxon>Campylobacterota</taxon>
        <taxon>Epsilonproteobacteria</taxon>
        <taxon>Campylobacterales</taxon>
        <taxon>Campylobacteraceae</taxon>
        <taxon>Campylobacter</taxon>
    </lineage>
</organism>
<comment type="caution">
    <text evidence="7">The sequence shown here is derived from an EMBL/GenBank/DDBJ whole genome shotgun (WGS) entry which is preliminary data.</text>
</comment>
<evidence type="ECO:0000256" key="2">
    <source>
        <dbReference type="ARBA" id="ARBA00022475"/>
    </source>
</evidence>
<dbReference type="PANTHER" id="PTHR33529:SF6">
    <property type="entry name" value="YJGP_YJGQ FAMILY PERMEASE"/>
    <property type="match status" value="1"/>
</dbReference>
<evidence type="ECO:0000313" key="7">
    <source>
        <dbReference type="EMBL" id="MDO2408949.1"/>
    </source>
</evidence>
<feature type="transmembrane region" description="Helical" evidence="6">
    <location>
        <begin position="12"/>
        <end position="33"/>
    </location>
</feature>
<dbReference type="EMBL" id="JAULJQ010000002">
    <property type="protein sequence ID" value="MDO2408949.1"/>
    <property type="molecule type" value="Genomic_DNA"/>
</dbReference>
<keyword evidence="8" id="KW-1185">Reference proteome</keyword>
<feature type="transmembrane region" description="Helical" evidence="6">
    <location>
        <begin position="45"/>
        <end position="78"/>
    </location>
</feature>
<dbReference type="InterPro" id="IPR005495">
    <property type="entry name" value="LptG/LptF_permease"/>
</dbReference>
<feature type="transmembrane region" description="Helical" evidence="6">
    <location>
        <begin position="269"/>
        <end position="289"/>
    </location>
</feature>
<proteinExistence type="predicted"/>
<sequence>MKVFIKYISFIYLKYFFIVFLALELFFVAIDVLNNLALLPKSANLAVLFVVFSAASAVPFLLPLSLVFALIISLILLLRSGELVAFYALGVSKNALIKPVFIISCVITGLFVLLQCTPAAYAKDVKNSILELNSKNFFSFNSAFIKNKNNFIYFATIDEMNKTAPFAYIFEIEDAKLVKKVLAMDVSFRKDKWIAKTAYTQILPTDLALGKTALSYEASMNYEVLEGFEPRLLSNLNRSATSYSIIHAIATIYQTIGDDINIALIKTSLYLSVFFPFFAPFGLLALYYYAPAIPRYSNLALLGFGFVISTLCVWGLLYALSRLSSSGTLNAELAIIAPIVVLGSFAYIKFRQAR</sequence>